<evidence type="ECO:0000313" key="1">
    <source>
        <dbReference type="EMBL" id="CAH0474329.1"/>
    </source>
</evidence>
<dbReference type="Proteomes" id="UP001160483">
    <property type="component" value="Unassembled WGS sequence"/>
</dbReference>
<evidence type="ECO:0000313" key="4">
    <source>
        <dbReference type="Proteomes" id="UP001160483"/>
    </source>
</evidence>
<keyword evidence="3" id="KW-1185">Reference proteome</keyword>
<dbReference type="CDD" id="cd09272">
    <property type="entry name" value="RNase_HI_RT_Ty1"/>
    <property type="match status" value="1"/>
</dbReference>
<dbReference type="Proteomes" id="UP001158986">
    <property type="component" value="Unassembled WGS sequence"/>
</dbReference>
<gene>
    <name evidence="2" type="ORF">PBS001_LOCUS6293</name>
    <name evidence="1" type="ORF">PBS003_LOCUS1185</name>
</gene>
<sequence>MKPSKNEMCRLDFLPEQYGGHKKQGGVSLSTTEAEFVAASEVARELLGIREMLYKIGAVPKQSMLMHMENQSAIRQLEDEASSLKAKQIDVRVKFVCDFARRGIVLAQTCDSNTVPAQGTRRDQACKVACLIRVG</sequence>
<dbReference type="EMBL" id="CAKLCB010000315">
    <property type="protein sequence ID" value="CAH0519777.1"/>
    <property type="molecule type" value="Genomic_DNA"/>
</dbReference>
<evidence type="ECO:0000313" key="3">
    <source>
        <dbReference type="Proteomes" id="UP001158986"/>
    </source>
</evidence>
<evidence type="ECO:0000313" key="2">
    <source>
        <dbReference type="EMBL" id="CAH0519777.1"/>
    </source>
</evidence>
<dbReference type="AlphaFoldDB" id="A0AAU9KPK9"/>
<proteinExistence type="predicted"/>
<organism evidence="1 4">
    <name type="scientific">Peronospora belbahrii</name>
    <dbReference type="NCBI Taxonomy" id="622444"/>
    <lineage>
        <taxon>Eukaryota</taxon>
        <taxon>Sar</taxon>
        <taxon>Stramenopiles</taxon>
        <taxon>Oomycota</taxon>
        <taxon>Peronosporomycetes</taxon>
        <taxon>Peronosporales</taxon>
        <taxon>Peronosporaceae</taxon>
        <taxon>Peronospora</taxon>
    </lineage>
</organism>
<reference evidence="1 3" key="1">
    <citation type="submission" date="2021-11" db="EMBL/GenBank/DDBJ databases">
        <authorList>
            <person name="Islam A."/>
            <person name="Islam S."/>
            <person name="Flora M.S."/>
            <person name="Rahman M."/>
            <person name="Ziaur R.M."/>
            <person name="Epstein J.H."/>
            <person name="Hassan M."/>
            <person name="Klassen M."/>
            <person name="Woodard K."/>
            <person name="Webb A."/>
            <person name="Webby R.J."/>
            <person name="El Zowalaty M.E."/>
        </authorList>
    </citation>
    <scope>NUCLEOTIDE SEQUENCE</scope>
    <source>
        <strain evidence="2">Pbs1</strain>
        <strain evidence="1">Pbs3</strain>
    </source>
</reference>
<comment type="caution">
    <text evidence="1">The sequence shown here is derived from an EMBL/GenBank/DDBJ whole genome shotgun (WGS) entry which is preliminary data.</text>
</comment>
<name>A0AAU9KPK9_9STRA</name>
<accession>A0AAU9KPK9</accession>
<dbReference type="EMBL" id="CAKKTJ010000104">
    <property type="protein sequence ID" value="CAH0474329.1"/>
    <property type="molecule type" value="Genomic_DNA"/>
</dbReference>
<protein>
    <submittedName>
        <fullName evidence="1">Uncharacterized protein</fullName>
    </submittedName>
</protein>